<keyword evidence="1 2" id="KW-0732">Signal</keyword>
<dbReference type="SUPFAM" id="SSF51261">
    <property type="entry name" value="Duplicated hybrid motif"/>
    <property type="match status" value="1"/>
</dbReference>
<comment type="caution">
    <text evidence="4">The sequence shown here is derived from an EMBL/GenBank/DDBJ whole genome shotgun (WGS) entry which is preliminary data.</text>
</comment>
<dbReference type="PANTHER" id="PTHR21666">
    <property type="entry name" value="PEPTIDASE-RELATED"/>
    <property type="match status" value="1"/>
</dbReference>
<dbReference type="STRING" id="1797582.A2442_01380"/>
<dbReference type="PANTHER" id="PTHR21666:SF289">
    <property type="entry name" value="L-ALA--D-GLU ENDOPEPTIDASE"/>
    <property type="match status" value="1"/>
</dbReference>
<reference evidence="4 5" key="1">
    <citation type="journal article" date="2016" name="Nat. Commun.">
        <title>Thousands of microbial genomes shed light on interconnected biogeochemical processes in an aquifer system.</title>
        <authorList>
            <person name="Anantharaman K."/>
            <person name="Brown C.T."/>
            <person name="Hug L.A."/>
            <person name="Sharon I."/>
            <person name="Castelle C.J."/>
            <person name="Probst A.J."/>
            <person name="Thomas B.C."/>
            <person name="Singh A."/>
            <person name="Wilkins M.J."/>
            <person name="Karaoz U."/>
            <person name="Brodie E.L."/>
            <person name="Williams K.H."/>
            <person name="Hubbard S.S."/>
            <person name="Banfield J.F."/>
        </authorList>
    </citation>
    <scope>NUCLEOTIDE SEQUENCE [LARGE SCALE GENOMIC DNA]</scope>
</reference>
<organism evidence="4 5">
    <name type="scientific">Candidatus Campbellbacteria bacterium RIFOXYC2_FULL_35_25</name>
    <dbReference type="NCBI Taxonomy" id="1797582"/>
    <lineage>
        <taxon>Bacteria</taxon>
        <taxon>Candidatus Campbelliibacteriota</taxon>
    </lineage>
</organism>
<name>A0A1F5EH56_9BACT</name>
<dbReference type="Gene3D" id="2.70.70.10">
    <property type="entry name" value="Glucose Permease (Domain IIA)"/>
    <property type="match status" value="1"/>
</dbReference>
<feature type="domain" description="M23ase beta-sheet core" evidence="3">
    <location>
        <begin position="271"/>
        <end position="355"/>
    </location>
</feature>
<gene>
    <name evidence="4" type="ORF">A2442_01380</name>
</gene>
<dbReference type="CDD" id="cd12797">
    <property type="entry name" value="M23_peptidase"/>
    <property type="match status" value="1"/>
</dbReference>
<evidence type="ECO:0000256" key="1">
    <source>
        <dbReference type="ARBA" id="ARBA00022729"/>
    </source>
</evidence>
<accession>A0A1F5EH56</accession>
<proteinExistence type="predicted"/>
<evidence type="ECO:0000313" key="4">
    <source>
        <dbReference type="EMBL" id="OGD66757.1"/>
    </source>
</evidence>
<feature type="signal peptide" evidence="2">
    <location>
        <begin position="1"/>
        <end position="22"/>
    </location>
</feature>
<feature type="chain" id="PRO_5009518330" description="M23ase beta-sheet core domain-containing protein" evidence="2">
    <location>
        <begin position="23"/>
        <end position="402"/>
    </location>
</feature>
<dbReference type="NCBIfam" id="NF033679">
    <property type="entry name" value="DNRLRE_dom"/>
    <property type="match status" value="1"/>
</dbReference>
<dbReference type="Proteomes" id="UP000179003">
    <property type="component" value="Unassembled WGS sequence"/>
</dbReference>
<evidence type="ECO:0000259" key="3">
    <source>
        <dbReference type="Pfam" id="PF01551"/>
    </source>
</evidence>
<dbReference type="AlphaFoldDB" id="A0A1F5EH56"/>
<evidence type="ECO:0000256" key="2">
    <source>
        <dbReference type="SAM" id="SignalP"/>
    </source>
</evidence>
<sequence>MKRLIFLSLILLGITFSQHVFASTVNYQPTPYPLLDKNGDSMSQDLDKVHLWDGWLPSYYYNQEFTRDDKLQLGGWGDQYRIYVKFDIEGLPYDPDDVIMFMKSFDRGDSSTATPFAFCQASSSWDLSLTWNTQPSFSGCWGWYSAPTPGDWWGRYITPMYSDWKDGTSTNYGVMMYPQNTNNNFNVFRSSRYSTASYRPVLQFVFTPTIELKMPLPGNHTWLVTTETGGWDCMGDYDQYHDGTNYFSLDFSWRNQADAGAAVYDESTDDIPILAAGGGKVYQATYSSANGYYVVIDHDGDGNINTGVSTRYLHLKYSPSVTAGNTVQQGALIGYMGDTGLSNGVHLHFGVRYQDSGSSSVNQLSKVTVDGQILKGYQTKCSESNGIPTDWIRYYRSYNTAY</sequence>
<dbReference type="InterPro" id="IPR011055">
    <property type="entry name" value="Dup_hybrid_motif"/>
</dbReference>
<protein>
    <recommendedName>
        <fullName evidence="3">M23ase beta-sheet core domain-containing protein</fullName>
    </recommendedName>
</protein>
<dbReference type="EMBL" id="MFAE01000014">
    <property type="protein sequence ID" value="OGD66757.1"/>
    <property type="molecule type" value="Genomic_DNA"/>
</dbReference>
<evidence type="ECO:0000313" key="5">
    <source>
        <dbReference type="Proteomes" id="UP000179003"/>
    </source>
</evidence>
<dbReference type="InterPro" id="IPR050570">
    <property type="entry name" value="Cell_wall_metabolism_enzyme"/>
</dbReference>
<dbReference type="Pfam" id="PF01551">
    <property type="entry name" value="Peptidase_M23"/>
    <property type="match status" value="1"/>
</dbReference>
<dbReference type="GO" id="GO:0004222">
    <property type="term" value="F:metalloendopeptidase activity"/>
    <property type="evidence" value="ECO:0007669"/>
    <property type="project" value="TreeGrafter"/>
</dbReference>
<dbReference type="InterPro" id="IPR016047">
    <property type="entry name" value="M23ase_b-sheet_dom"/>
</dbReference>